<dbReference type="Pfam" id="PF05119">
    <property type="entry name" value="Terminase_4"/>
    <property type="match status" value="1"/>
</dbReference>
<evidence type="ECO:0000313" key="1">
    <source>
        <dbReference type="EMBL" id="OBI42984.1"/>
    </source>
</evidence>
<evidence type="ECO:0000313" key="2">
    <source>
        <dbReference type="Proteomes" id="UP000091846"/>
    </source>
</evidence>
<sequence>MFRQYWISPDRHRLLVERYCMLRDLLADAHAELRRGGPGLMVLGSHKQVKFHPAMVEIRQLSAELRALEVELALTPSSASKAGVPLGDPGPTLADLDRMAEEAAAEDDPRDPLGLLRVIEGGGAS</sequence>
<evidence type="ECO:0008006" key="3">
    <source>
        <dbReference type="Google" id="ProtNLM"/>
    </source>
</evidence>
<protein>
    <recommendedName>
        <fullName evidence="3">Terminase</fullName>
    </recommendedName>
</protein>
<organism evidence="1 2">
    <name type="scientific">Mycobacterium colombiense</name>
    <dbReference type="NCBI Taxonomy" id="339268"/>
    <lineage>
        <taxon>Bacteria</taxon>
        <taxon>Bacillati</taxon>
        <taxon>Actinomycetota</taxon>
        <taxon>Actinomycetes</taxon>
        <taxon>Mycobacteriales</taxon>
        <taxon>Mycobacteriaceae</taxon>
        <taxon>Mycobacterium</taxon>
        <taxon>Mycobacterium avium complex (MAC)</taxon>
    </lineage>
</organism>
<name>A0A1A2YXH2_9MYCO</name>
<dbReference type="InterPro" id="IPR006448">
    <property type="entry name" value="Phage_term_ssu_P27"/>
</dbReference>
<accession>A0A1A2YXH2</accession>
<gene>
    <name evidence="1" type="ORF">A5708_19280</name>
</gene>
<dbReference type="AlphaFoldDB" id="A0A1A2YXH2"/>
<dbReference type="EMBL" id="LZKI01000064">
    <property type="protein sequence ID" value="OBI42984.1"/>
    <property type="molecule type" value="Genomic_DNA"/>
</dbReference>
<comment type="caution">
    <text evidence="1">The sequence shown here is derived from an EMBL/GenBank/DDBJ whole genome shotgun (WGS) entry which is preliminary data.</text>
</comment>
<reference evidence="1 2" key="1">
    <citation type="submission" date="2016-06" db="EMBL/GenBank/DDBJ databases">
        <authorList>
            <person name="Kjaerup R.B."/>
            <person name="Dalgaard T.S."/>
            <person name="Juul-Madsen H.R."/>
        </authorList>
    </citation>
    <scope>NUCLEOTIDE SEQUENCE [LARGE SCALE GENOMIC DNA]</scope>
    <source>
        <strain evidence="1 2">E1334</strain>
    </source>
</reference>
<proteinExistence type="predicted"/>
<dbReference type="Proteomes" id="UP000091846">
    <property type="component" value="Unassembled WGS sequence"/>
</dbReference>